<comment type="caution">
    <text evidence="1">The sequence shown here is derived from an EMBL/GenBank/DDBJ whole genome shotgun (WGS) entry which is preliminary data.</text>
</comment>
<dbReference type="InterPro" id="IPR050951">
    <property type="entry name" value="Retrovirus_Pol_polyprotein"/>
</dbReference>
<dbReference type="Gene3D" id="3.10.10.10">
    <property type="entry name" value="HIV Type 1 Reverse Transcriptase, subunit A, domain 1"/>
    <property type="match status" value="1"/>
</dbReference>
<evidence type="ECO:0000313" key="2">
    <source>
        <dbReference type="Proteomes" id="UP001458880"/>
    </source>
</evidence>
<dbReference type="GO" id="GO:0071897">
    <property type="term" value="P:DNA biosynthetic process"/>
    <property type="evidence" value="ECO:0007669"/>
    <property type="project" value="UniProtKB-ARBA"/>
</dbReference>
<dbReference type="Gene3D" id="3.30.70.270">
    <property type="match status" value="1"/>
</dbReference>
<protein>
    <submittedName>
        <fullName evidence="1">Uncharacterized protein</fullName>
    </submittedName>
</protein>
<dbReference type="EMBL" id="JASPKY010000194">
    <property type="protein sequence ID" value="KAK9721822.1"/>
    <property type="molecule type" value="Genomic_DNA"/>
</dbReference>
<sequence>MFNSCNQENDSSDEYLVKLQKLIAKCEFRDFETDLLRDRIVLGIINKDLRKRLMATSDLTLERAIDMCRIDEITNRRLLDIKDTDERVNKIHFKEFKLQGIVYFVVIDMNSVKKLNQGDDSEDSEVEEEVYKIDKIIDNSKQGGGVLAEIKCWVNKQWKNIKCELDTGATVCVIGKDILKKNFGENIVISKTNHKLQGFGGSKIPLIGEIYLRCKVKNRKYDIKFVVVDVDHEPLLSAKCCKALGLINFCNVILSDKNVDFYKRAAQNLIEKYDTVFTGYGELPGEVNLEIDNSIEPVIQTARRIPVALRKQLKICLDPIPLNRAIQRPNMQFTNLDEILPELGKAKVFSIVDTKKGFWQIKLNEESSKLTTFWTPYGRYRWKSR</sequence>
<dbReference type="AlphaFoldDB" id="A0AAW1KM20"/>
<dbReference type="CDD" id="cd05481">
    <property type="entry name" value="retropepsin_like_LTR_1"/>
    <property type="match status" value="1"/>
</dbReference>
<name>A0AAW1KM20_POPJA</name>
<dbReference type="InterPro" id="IPR043502">
    <property type="entry name" value="DNA/RNA_pol_sf"/>
</dbReference>
<dbReference type="SUPFAM" id="SSF50630">
    <property type="entry name" value="Acid proteases"/>
    <property type="match status" value="1"/>
</dbReference>
<accession>A0AAW1KM20</accession>
<gene>
    <name evidence="1" type="ORF">QE152_g19967</name>
</gene>
<reference evidence="1 2" key="1">
    <citation type="journal article" date="2024" name="BMC Genomics">
        <title>De novo assembly and annotation of Popillia japonica's genome with initial clues to its potential as an invasive pest.</title>
        <authorList>
            <person name="Cucini C."/>
            <person name="Boschi S."/>
            <person name="Funari R."/>
            <person name="Cardaioli E."/>
            <person name="Iannotti N."/>
            <person name="Marturano G."/>
            <person name="Paoli F."/>
            <person name="Bruttini M."/>
            <person name="Carapelli A."/>
            <person name="Frati F."/>
            <person name="Nardi F."/>
        </authorList>
    </citation>
    <scope>NUCLEOTIDE SEQUENCE [LARGE SCALE GENOMIC DNA]</scope>
    <source>
        <strain evidence="1">DMR45628</strain>
    </source>
</reference>
<dbReference type="Proteomes" id="UP001458880">
    <property type="component" value="Unassembled WGS sequence"/>
</dbReference>
<dbReference type="InterPro" id="IPR043128">
    <property type="entry name" value="Rev_trsase/Diguanyl_cyclase"/>
</dbReference>
<organism evidence="1 2">
    <name type="scientific">Popillia japonica</name>
    <name type="common">Japanese beetle</name>
    <dbReference type="NCBI Taxonomy" id="7064"/>
    <lineage>
        <taxon>Eukaryota</taxon>
        <taxon>Metazoa</taxon>
        <taxon>Ecdysozoa</taxon>
        <taxon>Arthropoda</taxon>
        <taxon>Hexapoda</taxon>
        <taxon>Insecta</taxon>
        <taxon>Pterygota</taxon>
        <taxon>Neoptera</taxon>
        <taxon>Endopterygota</taxon>
        <taxon>Coleoptera</taxon>
        <taxon>Polyphaga</taxon>
        <taxon>Scarabaeiformia</taxon>
        <taxon>Scarabaeidae</taxon>
        <taxon>Rutelinae</taxon>
        <taxon>Popillia</taxon>
    </lineage>
</organism>
<dbReference type="InterPro" id="IPR021109">
    <property type="entry name" value="Peptidase_aspartic_dom_sf"/>
</dbReference>
<evidence type="ECO:0000313" key="1">
    <source>
        <dbReference type="EMBL" id="KAK9721822.1"/>
    </source>
</evidence>
<proteinExistence type="predicted"/>
<keyword evidence="2" id="KW-1185">Reference proteome</keyword>
<dbReference type="SUPFAM" id="SSF56672">
    <property type="entry name" value="DNA/RNA polymerases"/>
    <property type="match status" value="1"/>
</dbReference>
<dbReference type="PANTHER" id="PTHR37984:SF8">
    <property type="entry name" value="CCHC-TYPE DOMAIN-CONTAINING PROTEIN"/>
    <property type="match status" value="1"/>
</dbReference>
<dbReference type="Gene3D" id="2.40.70.10">
    <property type="entry name" value="Acid Proteases"/>
    <property type="match status" value="1"/>
</dbReference>
<dbReference type="PANTHER" id="PTHR37984">
    <property type="entry name" value="PROTEIN CBG26694"/>
    <property type="match status" value="1"/>
</dbReference>